<sequence length="167" mass="18263">MMAIAIAPGPAAPLLSRKPERLLVEGYRAWLNGYETGSIDCWERGWTVYLAELGSADARRIYGEVSWWVRQTRAAAGRALTCFPYGCQCLCRDECLLVSFVAAVQNGDLEAQRRCVVHLAADGRADMATAAARDLSAAFDGIHQRLFPVPADVIDDIAGRPCSARFN</sequence>
<dbReference type="EMBL" id="MCRJ01000012">
    <property type="protein sequence ID" value="ODN71885.1"/>
    <property type="molecule type" value="Genomic_DNA"/>
</dbReference>
<name>A0A1E3H6W0_9HYPH</name>
<dbReference type="RefSeq" id="WP_083255479.1">
    <property type="nucleotide sequence ID" value="NZ_MCRJ01000012.1"/>
</dbReference>
<evidence type="ECO:0000313" key="1">
    <source>
        <dbReference type="EMBL" id="ODN71885.1"/>
    </source>
</evidence>
<protein>
    <submittedName>
        <fullName evidence="1">Uncharacterized protein</fullName>
    </submittedName>
</protein>
<proteinExistence type="predicted"/>
<comment type="caution">
    <text evidence="1">The sequence shown here is derived from an EMBL/GenBank/DDBJ whole genome shotgun (WGS) entry which is preliminary data.</text>
</comment>
<dbReference type="AlphaFoldDB" id="A0A1E3H6W0"/>
<keyword evidence="2" id="KW-1185">Reference proteome</keyword>
<accession>A0A1E3H6W0</accession>
<gene>
    <name evidence="1" type="ORF">A6302_00817</name>
</gene>
<dbReference type="OrthoDB" id="7867040at2"/>
<reference evidence="1 2" key="1">
    <citation type="submission" date="2016-07" db="EMBL/GenBank/DDBJ databases">
        <title>Draft Genome Sequence of Methylobrevis pamukkalensis PK2.</title>
        <authorList>
            <person name="Vasilenko O.V."/>
            <person name="Doronina N.V."/>
            <person name="Shmareva M.N."/>
            <person name="Tarlachkov S.V."/>
            <person name="Mustakhimov I."/>
            <person name="Trotsenko Y.A."/>
        </authorList>
    </citation>
    <scope>NUCLEOTIDE SEQUENCE [LARGE SCALE GENOMIC DNA]</scope>
    <source>
        <strain evidence="1 2">PK2</strain>
    </source>
</reference>
<organism evidence="1 2">
    <name type="scientific">Methylobrevis pamukkalensis</name>
    <dbReference type="NCBI Taxonomy" id="1439726"/>
    <lineage>
        <taxon>Bacteria</taxon>
        <taxon>Pseudomonadati</taxon>
        <taxon>Pseudomonadota</taxon>
        <taxon>Alphaproteobacteria</taxon>
        <taxon>Hyphomicrobiales</taxon>
        <taxon>Pleomorphomonadaceae</taxon>
        <taxon>Methylobrevis</taxon>
    </lineage>
</organism>
<evidence type="ECO:0000313" key="2">
    <source>
        <dbReference type="Proteomes" id="UP000094622"/>
    </source>
</evidence>
<dbReference type="Proteomes" id="UP000094622">
    <property type="component" value="Unassembled WGS sequence"/>
</dbReference>